<evidence type="ECO:0000256" key="2">
    <source>
        <dbReference type="SAM" id="MobiDB-lite"/>
    </source>
</evidence>
<feature type="compositionally biased region" description="Basic and acidic residues" evidence="2">
    <location>
        <begin position="1206"/>
        <end position="1221"/>
    </location>
</feature>
<dbReference type="Gene3D" id="3.40.50.300">
    <property type="entry name" value="P-loop containing nucleotide triphosphate hydrolases"/>
    <property type="match status" value="3"/>
</dbReference>
<dbReference type="EMBL" id="BK014916">
    <property type="protein sequence ID" value="DAD82298.1"/>
    <property type="molecule type" value="Genomic_DNA"/>
</dbReference>
<feature type="compositionally biased region" description="Basic and acidic residues" evidence="2">
    <location>
        <begin position="1511"/>
        <end position="1533"/>
    </location>
</feature>
<dbReference type="GO" id="GO:0004386">
    <property type="term" value="F:helicase activity"/>
    <property type="evidence" value="ECO:0007669"/>
    <property type="project" value="UniProtKB-KW"/>
</dbReference>
<feature type="region of interest" description="Disordered" evidence="2">
    <location>
        <begin position="1507"/>
        <end position="1536"/>
    </location>
</feature>
<keyword evidence="4" id="KW-0378">Hydrolase</keyword>
<reference evidence="4" key="1">
    <citation type="journal article" date="2021" name="Proc. Natl. Acad. Sci. U.S.A.">
        <title>A Catalog of Tens of Thousands of Viruses from Human Metagenomes Reveals Hidden Associations with Chronic Diseases.</title>
        <authorList>
            <person name="Tisza M.J."/>
            <person name="Buck C.B."/>
        </authorList>
    </citation>
    <scope>NUCLEOTIDE SEQUENCE</scope>
    <source>
        <strain evidence="4">CtcfK29</strain>
    </source>
</reference>
<feature type="region of interest" description="Disordered" evidence="2">
    <location>
        <begin position="3825"/>
        <end position="3858"/>
    </location>
</feature>
<name>A0A8S5MJ87_9CAUD</name>
<accession>A0A8S5MJ87</accession>
<keyword evidence="4" id="KW-0347">Helicase</keyword>
<evidence type="ECO:0000259" key="3">
    <source>
        <dbReference type="Pfam" id="PF18760"/>
    </source>
</evidence>
<dbReference type="Pfam" id="PF18760">
    <property type="entry name" value="ART-PolyVal"/>
    <property type="match status" value="1"/>
</dbReference>
<dbReference type="InterPro" id="IPR049522">
    <property type="entry name" value="ART-PolyVal_dom"/>
</dbReference>
<proteinExistence type="predicted"/>
<feature type="compositionally biased region" description="Basic and acidic residues" evidence="2">
    <location>
        <begin position="3825"/>
        <end position="3834"/>
    </location>
</feature>
<organism evidence="4">
    <name type="scientific">CrAss-like virus sp. ctcfK29</name>
    <dbReference type="NCBI Taxonomy" id="2826827"/>
    <lineage>
        <taxon>Viruses</taxon>
        <taxon>Duplodnaviria</taxon>
        <taxon>Heunggongvirae</taxon>
        <taxon>Uroviricota</taxon>
        <taxon>Caudoviricetes</taxon>
        <taxon>Crassvirales</taxon>
    </lineage>
</organism>
<keyword evidence="1" id="KW-0175">Coiled coil</keyword>
<evidence type="ECO:0000313" key="4">
    <source>
        <dbReference type="EMBL" id="DAD82298.1"/>
    </source>
</evidence>
<dbReference type="SUPFAM" id="SSF52540">
    <property type="entry name" value="P-loop containing nucleoside triphosphate hydrolases"/>
    <property type="match status" value="1"/>
</dbReference>
<dbReference type="CDD" id="cd18809">
    <property type="entry name" value="SF1_C_RecD"/>
    <property type="match status" value="1"/>
</dbReference>
<feature type="region of interest" description="Disordered" evidence="2">
    <location>
        <begin position="1182"/>
        <end position="1221"/>
    </location>
</feature>
<evidence type="ECO:0000256" key="1">
    <source>
        <dbReference type="SAM" id="Coils"/>
    </source>
</evidence>
<keyword evidence="4" id="KW-0067">ATP-binding</keyword>
<keyword evidence="4" id="KW-0547">Nucleotide-binding</keyword>
<dbReference type="Pfam" id="PF13604">
    <property type="entry name" value="AAA_30"/>
    <property type="match status" value="1"/>
</dbReference>
<dbReference type="InterPro" id="IPR027417">
    <property type="entry name" value="P-loop_NTPase"/>
</dbReference>
<sequence>MGCVNRSSKEFKNLSTRNNVDSNTLELITHKYWLEAGNETLFPTDVYIQAQLGNTHYQESGKSVRKLWEMRYNAPQEFKSLRELQVARKEASNFFPQSAIVHYKNAKGNYVLSVKRPVETVNYDKDSFFEELDNMGSVKDVKKLNLGIKENQTYTLDKVQELYHRFNEDRTSKILADKVFSIAKDLGLEVTFGKTLPFGTIGKYTNNNTIIYKKSFFERDMMNSMKAPIILHEVLHALSMYALSNQTKNWKRSEDLEKFRTEMNSLYQDLKTNPILKSERGIVDIFEFVAELGNPVFRSKIQEIDKQSKANKSFWSRVLDAFKTLLGLHTSNTYYQRSMNALEKALDAFDIDTYMRYNGIKNPLRKGYNEKEWDFRTLSEDELKEEIVHAFNKEVYNEELQALKNKAIANGTFMKAPNGKNSNLSERQWLQVRTKAFKEWFGDWQSNPSKASKVVDENGEPLVVYHYTDNENLSEFSTEFDNFFSKTGGTKNAIFFTTDNVVPGSEDNFLTSRKAKLSLFLNIKNLEVFHGTKDDLHKQGTSYREIVNKSSKRKGSENGIVLTGFDDNKKENQTIYVVHNPNQIKSATDNIGTFSKTNNNIADYAKTGEFVSTMSGKELKDELSLIEQESADYDLVNNIPEDNKHSGKAVPQDFTFADGTTVKAPFKPNAQQIDALNEMDRFMKSNETSMTLSGYAGTGKTSLMEMIAKKGQKQNRPVMFCATTNKAAAVLNDRVSKAGFKASTLNKVFGINVEVDSSKTYNARNLVNVLKDVDIMPGTTIIIDEASMINEENYKILNDIAKEHRLKIIYVGDEAQLAPVNEDKISKVFRNGEGKVIRLTQVERTDDNAILKEATAIRNGEPLSKVSSFNSKGEGVAYISPQHQDAINEVIDKYVKGLKQNPNYFRILAYTNKAVTAYNNQVRELLGYDSPIPHVGEPMTGYANWGYEWRTKSYRFINSESYKVTQVGRPTTVQTRLDNGTPVVMQAVPITLEDSLGNIDTFNFMDIKNNAQNRQSAMILANEKKRLWNEARRAYGREAKAAVYAKINAIDSFLFVNDNIEDSSHNLLQAKTIDFGYALTIHKSQGSTFTHVLMDDVDVSRASMSGNNAANAMEMVDLGEEFRNDAANAELKSSEEVDLGDLSDVEVENAQPDQAANIKQQLEYVGVSRATDTVTIVSNNVKKEGSPLHTDKNIKDNTINSSNSRSENKNSKENGTEEYKTTDEFRRVQEAVRKGSQGQRKSIYDGDLSTDQRQRLANVLRGQLGSIDSFIHGSSRTVINQRKGTSFNIHSEVNPKLFHDMFEVVRYYTQNGELVDLHDDYSDAKCFLTEDGTAGFAIEPDGNLVSVFNLGTTKGFLSAIKDLARTEGANHLYAYVSSKENLQRIYEVTLGFHVAATMDYNMEYDHDDIAKNHGNPQVVFMVDHEVVEPKHFDKDSYDAAQQYKLSQLSKDVDGLYSEDGKSPLTIYRGYALKEDREAKSLNETVGKTAVDYDETLKGALYFTSSEEEATDYAKSRTDKSPEPPTAEHPEGNRINRHYTGDYAKVSKFHILSTAKVEHYKDIRDYVKNGRNTTADVIVLDKGTMWADNTEYIVKNPDVIVFDNNRGTETEVINPSFPEEQTQKVSLPGYEYFNELYDETPVDAAWKIPYLKELDAQLSMENSFEENQNIINQMDTVLQATSEKEYLQESKDSQKKEVETNLSEYDKLNKQIDNLLNGDKDLEELGASLSATEVRHTAELIVNSISDEITNLQKEKGLAKTLFPSLNTDLDFQSASRKQIVETVGLDRLIERTKTLFSPQVMDYGDIDTMMQAQLITDNWDAIMYLAADIFAMNEGFGITKDYSRGNFTTTEDSKVDFDNFNDYSNDQDIAAEEGEKDEQEHWQVESRTIDVLNSMSALVRLGLHECYLLDAEGNKVYSKWGIAERINPRESVNSILRWTQGALSLDDMIKRLSDKQKQNPWLSQLIERLSDKSGKETDFQSQFYGVFSKHFQLYSIVLLEDGKYYSMTVNSHPALSEAMKSISALFKIGEHPLFGNNGKINSKLFGSDQTTGKNSEFNLHKALTELREIDKTIKEGKTLDDTMSKTATDNILGISKSFGYNITEEMLTDVVNAENIKKITESLGYIVKDLDKALQAQSKGTLKEYDPFKFGGENSIGGSLRNLLTPITDKLEDTAVNAFYDSGKMYQSYITPSFMTKLMNKFRQEGQAFEDFIMDEYGSSEWFKFPNGDVDKGWRNEWLRILAKDENARKVFDHKVELNFNKHNYMRNMSDAEYTLSLITEYFAESTDNNTNMVPAWFRVPMQSNKPSSEFIKFYSYRGEGYKNSIVYGLHNMFLQELSRIQTVRMRNMDKKDAGFIKNFDTNGRRFNFLPVLNNYLENTADKIAKRDILRNEDNTISSDNSRLASLLQKKVEGEVALTAEEEAELGKLADRVIRQHMEDRVLSILNNWENNGILEAAKSIKGIYPSELKDEEVADWVRKQVENYLWNDAFASKNILQLTLTDIAFYKDTEDLQKRLAQLHAPGVRGNIYATDYNGNRVSDGKYRTFILQDFDSFKSNIIANIAEVFDRRIAAAPENQKAQMVALKESLVGKDGKYTKINVTDAQGYSSPSSYRKKAFIFGRWSKQAEDIYQKLQKGKYNYTDLETAFQPLKPFVYSKLTKDMSVANAPIHSMEVPFQAKNAEYLLIMADAILKGEKLSRPNLLRAVYRVMEDSEKLNPTKGIDTVQFESAIKSGLQGKINIFQFRDMEGGEEAAYTYMMNQIFKGETDATGERVYRNYNTDTFVHEASYEDYCLQQEVPEHFKEHSQAHGSQIRMITPSDLDLYTTDENGNQVDNFYEWTEPDGTHRRVKADEFRKEYEKTIADNIEESINNLAAELHFNSNDKKEQNIALSKILQREIMSSPRYGINLLQACSIDKETGEFRIPKGDPIQAKRIEQLINSIIKNRVNKQKIAGGPIVQVSNFGTSTQLHIRFNDKQGNLMPLEEEYNASEHGNLSYKEFLKRNQGGIAYFEVFAPIWSNELFDKFANADGTINVDAINAIDPELLKMVSYRIPTEDKYSCAPMKVVGFMPREAGDAIMLPYELTEIDDSDFDVDKRYVMRKDIPIKTRKRSEIEKELFAKASESYKKAHDGKTNNTWVGEQVRMFMDNPQKMKDTDKLMKWLYSQYQSIAYYTDAPTSGRTYRDNKIIDMTYAVLTNQMTADKILNPGGFDAPKKMGYMVAAYKNPANKGIKWSDLQKMSIDELKDLSYTDKDLTFADTQVQFYKQNSAAASLIGVFAVNKVAHATLESNDIFLNVLEVCGTEDFTIAGTTFGETMQVDAKYDKDGNLIGKTLGSLVSASADAVKDPILNLMNVNMTTAGMLNTMLRLGMTFDVAALFLSQDIIERTLNQFNRENLTNYSPLNNIIDSWITKYREKYNISDFSNINREPLTKEELVEGLTSEEHEATDYKVLLAFQKLRKLTDAMRSLTGVTRFNSISSAVGPLIIDNLIMEHKMEAFLDANTEEGTHFYTADDVPVDIDDIFFDHPILKQFARTVDIAKAMFSDMPTGSTGFRKLLANLPVDISDKMYNDKKLLDQFSNFYQSYLLVQSGLINPKHLKSYATQFPKWFMEQKFKEKYSDNALIQAIRMNVSKKTGRPYLMINITGMDEQRKEELRSAWIDLHKEDPELSQMLFNYSFFRAGIGFSPKTFMSLVPTYVKEKLKSKDGNASYVDTYRNFPEVIPDLVIDQFIRNNWENNKLVPRKGGKDTHYNVDVKHNRLTVYRPEEIADLAGISYMKTKMNNNTYLWHLTSDKGEELVFELIKPLGNNGEYLEMSTLDIKDPLSDTTKTTEDNSASDLKTESPQESNVEDTSSNQVITKTEEVKNLATFADLIMKQVPTLSKEEALQKAESIKGREKVFGKFLQNVFKQKGLDLSIDEAINEFKKYC</sequence>
<feature type="domain" description="ART-PolyVal-like" evidence="3">
    <location>
        <begin position="456"/>
        <end position="594"/>
    </location>
</feature>
<protein>
    <submittedName>
        <fullName evidence="4">ATP dependent DNA helicase</fullName>
    </submittedName>
</protein>
<feature type="compositionally biased region" description="Polar residues" evidence="2">
    <location>
        <begin position="3835"/>
        <end position="3858"/>
    </location>
</feature>
<feature type="coiled-coil region" evidence="1">
    <location>
        <begin position="1690"/>
        <end position="1724"/>
    </location>
</feature>
<feature type="compositionally biased region" description="Basic and acidic residues" evidence="2">
    <location>
        <begin position="1182"/>
        <end position="1195"/>
    </location>
</feature>